<dbReference type="EMBL" id="SOBK01000003">
    <property type="protein sequence ID" value="TDT89729.1"/>
    <property type="molecule type" value="Genomic_DNA"/>
</dbReference>
<reference evidence="2 4" key="1">
    <citation type="journal article" date="2016" name="Front. Microbiol.">
        <title>Genome Sequence of the Piezophilic, Mesophilic Sulfate-Reducing Bacterium Desulfovibrio indicus J2T.</title>
        <authorList>
            <person name="Cao J."/>
            <person name="Maignien L."/>
            <person name="Shao Z."/>
            <person name="Alain K."/>
            <person name="Jebbar M."/>
        </authorList>
    </citation>
    <scope>NUCLEOTIDE SEQUENCE [LARGE SCALE GENOMIC DNA]</scope>
    <source>
        <strain evidence="2 4">J2</strain>
    </source>
</reference>
<feature type="region of interest" description="Disordered" evidence="1">
    <location>
        <begin position="112"/>
        <end position="138"/>
    </location>
</feature>
<dbReference type="KEGG" id="dej:AWY79_09555"/>
<accession>A0A126QN01</accession>
<evidence type="ECO:0000313" key="3">
    <source>
        <dbReference type="EMBL" id="TDT89729.1"/>
    </source>
</evidence>
<reference evidence="3 5" key="2">
    <citation type="submission" date="2019-03" db="EMBL/GenBank/DDBJ databases">
        <title>Genomic Encyclopedia of Type Strains, Phase IV (KMG-IV): sequencing the most valuable type-strain genomes for metagenomic binning, comparative biology and taxonomic classification.</title>
        <authorList>
            <person name="Goeker M."/>
        </authorList>
    </citation>
    <scope>NUCLEOTIDE SEQUENCE [LARGE SCALE GENOMIC DNA]</scope>
    <source>
        <strain evidence="3 5">DSM 101483</strain>
    </source>
</reference>
<dbReference type="Proteomes" id="UP000295506">
    <property type="component" value="Unassembled WGS sequence"/>
</dbReference>
<dbReference type="Proteomes" id="UP000055611">
    <property type="component" value="Chromosome"/>
</dbReference>
<dbReference type="EMBL" id="CP014206">
    <property type="protein sequence ID" value="AMK11342.1"/>
    <property type="molecule type" value="Genomic_DNA"/>
</dbReference>
<name>A0A126QN01_9BACT</name>
<gene>
    <name evidence="2" type="ORF">AWY79_09555</name>
    <name evidence="3" type="ORF">EDC59_10323</name>
</gene>
<dbReference type="AlphaFoldDB" id="A0A126QN01"/>
<dbReference type="OrthoDB" id="8020271at2"/>
<feature type="compositionally biased region" description="Basic and acidic residues" evidence="1">
    <location>
        <begin position="128"/>
        <end position="138"/>
    </location>
</feature>
<sequence length="315" mass="34268">MTDYNTYDEGMAQLYAPKEAAMPRTGDISTNGAGMTCDESGRVVIHHDPTTYDVWDEQQRARSNGAHYLDTARTASGTPLMGRDGLTDESIVTLRDGTEARVKDLVTAGILTKNPDGTFSEAPSPKTAQDKPRQAQEAREELLDEGNEKTLHALGHMVDQSTIYGALNRLAAGDDIDSYIGRAASQVGKEPGEMAEIVGSLRSHFEAQAHRAVASMGLDPDQCFDWVRENRPRELHKAIMDHATRRTTAGYKALAGEFMADLDKVNPDAILNADLGEGILEARQVGNEIVLKTASQGEITWKTAVKMGLVKVGRK</sequence>
<organism evidence="3 5">
    <name type="scientific">Pseudodesulfovibrio indicus</name>
    <dbReference type="NCBI Taxonomy" id="1716143"/>
    <lineage>
        <taxon>Bacteria</taxon>
        <taxon>Pseudomonadati</taxon>
        <taxon>Thermodesulfobacteriota</taxon>
        <taxon>Desulfovibrionia</taxon>
        <taxon>Desulfovibrionales</taxon>
        <taxon>Desulfovibrionaceae</taxon>
    </lineage>
</organism>
<keyword evidence="4" id="KW-1185">Reference proteome</keyword>
<evidence type="ECO:0000313" key="4">
    <source>
        <dbReference type="Proteomes" id="UP000055611"/>
    </source>
</evidence>
<evidence type="ECO:0000313" key="2">
    <source>
        <dbReference type="EMBL" id="AMK11342.1"/>
    </source>
</evidence>
<dbReference type="RefSeq" id="WP_066802874.1">
    <property type="nucleotide sequence ID" value="NZ_CP014206.1"/>
</dbReference>
<proteinExistence type="predicted"/>
<evidence type="ECO:0000256" key="1">
    <source>
        <dbReference type="SAM" id="MobiDB-lite"/>
    </source>
</evidence>
<evidence type="ECO:0000313" key="5">
    <source>
        <dbReference type="Proteomes" id="UP000295506"/>
    </source>
</evidence>
<protein>
    <submittedName>
        <fullName evidence="3">Uncharacterized protein</fullName>
    </submittedName>
</protein>